<dbReference type="Proteomes" id="UP000281245">
    <property type="component" value="Unassembled WGS sequence"/>
</dbReference>
<dbReference type="InterPro" id="IPR008991">
    <property type="entry name" value="Translation_prot_SH3-like_sf"/>
</dbReference>
<dbReference type="SUPFAM" id="SSF50249">
    <property type="entry name" value="Nucleic acid-binding proteins"/>
    <property type="match status" value="1"/>
</dbReference>
<dbReference type="AlphaFoldDB" id="A0A3M6YEH0"/>
<dbReference type="FunFam" id="2.30.30.30:FF:000006">
    <property type="entry name" value="60S ribosomal protein L8"/>
    <property type="match status" value="1"/>
</dbReference>
<dbReference type="Pfam" id="PF00181">
    <property type="entry name" value="Ribosomal_L2_N"/>
    <property type="match status" value="1"/>
</dbReference>
<dbReference type="InterPro" id="IPR002171">
    <property type="entry name" value="Ribosomal_uL2"/>
</dbReference>
<dbReference type="GO" id="GO:0003735">
    <property type="term" value="F:structural constituent of ribosome"/>
    <property type="evidence" value="ECO:0007669"/>
    <property type="project" value="InterPro"/>
</dbReference>
<dbReference type="OrthoDB" id="10267824at2759"/>
<evidence type="ECO:0000313" key="9">
    <source>
        <dbReference type="Proteomes" id="UP000282582"/>
    </source>
</evidence>
<evidence type="ECO:0000313" key="6">
    <source>
        <dbReference type="EMBL" id="RMX76641.1"/>
    </source>
</evidence>
<evidence type="ECO:0000313" key="8">
    <source>
        <dbReference type="Proteomes" id="UP000281245"/>
    </source>
</evidence>
<dbReference type="PANTHER" id="PTHR13691:SF16">
    <property type="entry name" value="LARGE RIBOSOMAL SUBUNIT PROTEIN UL2"/>
    <property type="match status" value="1"/>
</dbReference>
<dbReference type="PANTHER" id="PTHR13691">
    <property type="entry name" value="RIBOSOMAL PROTEIN L2"/>
    <property type="match status" value="1"/>
</dbReference>
<dbReference type="GO" id="GO:0002181">
    <property type="term" value="P:cytoplasmic translation"/>
    <property type="evidence" value="ECO:0007669"/>
    <property type="project" value="TreeGrafter"/>
</dbReference>
<dbReference type="Gene3D" id="4.10.950.10">
    <property type="entry name" value="Ribosomal protein L2, domain 3"/>
    <property type="match status" value="1"/>
</dbReference>
<dbReference type="FunFam" id="4.10.950.10:FF:000002">
    <property type="entry name" value="60S ribosomal protein L2"/>
    <property type="match status" value="1"/>
</dbReference>
<comment type="similarity">
    <text evidence="1">Belongs to the universal ribosomal protein uL2 family.</text>
</comment>
<feature type="domain" description="Large ribosomal subunit protein uL2 RNA-binding" evidence="5">
    <location>
        <begin position="1"/>
        <end position="68"/>
    </location>
</feature>
<feature type="non-terminal residue" evidence="7">
    <location>
        <position position="1"/>
    </location>
</feature>
<dbReference type="Pfam" id="PF03947">
    <property type="entry name" value="Ribosomal_L2_C"/>
    <property type="match status" value="1"/>
</dbReference>
<dbReference type="InterPro" id="IPR022666">
    <property type="entry name" value="Ribosomal_uL2_RNA-bd_dom"/>
</dbReference>
<dbReference type="SMART" id="SM01382">
    <property type="entry name" value="Ribosomal_L2_C"/>
    <property type="match status" value="1"/>
</dbReference>
<evidence type="ECO:0000256" key="2">
    <source>
        <dbReference type="ARBA" id="ARBA00022980"/>
    </source>
</evidence>
<dbReference type="PROSITE" id="PS00467">
    <property type="entry name" value="RIBOSOMAL_L2"/>
    <property type="match status" value="1"/>
</dbReference>
<dbReference type="EMBL" id="QWIJ01001076">
    <property type="protein sequence ID" value="RMX76641.1"/>
    <property type="molecule type" value="Genomic_DNA"/>
</dbReference>
<evidence type="ECO:0000259" key="4">
    <source>
        <dbReference type="SMART" id="SM01382"/>
    </source>
</evidence>
<dbReference type="GO" id="GO:0022625">
    <property type="term" value="C:cytosolic large ribosomal subunit"/>
    <property type="evidence" value="ECO:0007669"/>
    <property type="project" value="TreeGrafter"/>
</dbReference>
<organism evidence="7 9">
    <name type="scientific">Hortaea werneckii</name>
    <name type="common">Black yeast</name>
    <name type="synonym">Cladosporium werneckii</name>
    <dbReference type="NCBI Taxonomy" id="91943"/>
    <lineage>
        <taxon>Eukaryota</taxon>
        <taxon>Fungi</taxon>
        <taxon>Dikarya</taxon>
        <taxon>Ascomycota</taxon>
        <taxon>Pezizomycotina</taxon>
        <taxon>Dothideomycetes</taxon>
        <taxon>Dothideomycetidae</taxon>
        <taxon>Mycosphaerellales</taxon>
        <taxon>Teratosphaeriaceae</taxon>
        <taxon>Hortaea</taxon>
    </lineage>
</organism>
<evidence type="ECO:0000256" key="1">
    <source>
        <dbReference type="ARBA" id="ARBA00005636"/>
    </source>
</evidence>
<dbReference type="InterPro" id="IPR014722">
    <property type="entry name" value="Rib_uL2_dom2"/>
</dbReference>
<dbReference type="EMBL" id="QWIK01000757">
    <property type="protein sequence ID" value="RMY01450.1"/>
    <property type="molecule type" value="Genomic_DNA"/>
</dbReference>
<evidence type="ECO:0000259" key="5">
    <source>
        <dbReference type="SMART" id="SM01383"/>
    </source>
</evidence>
<name>A0A3M6YEH0_HORWE</name>
<keyword evidence="3" id="KW-0687">Ribonucleoprotein</keyword>
<dbReference type="PIRSF" id="PIRSF002158">
    <property type="entry name" value="Ribosomal_L2"/>
    <property type="match status" value="1"/>
</dbReference>
<dbReference type="Gene3D" id="2.30.30.30">
    <property type="match status" value="1"/>
</dbReference>
<proteinExistence type="inferred from homology"/>
<dbReference type="GO" id="GO:0003723">
    <property type="term" value="F:RNA binding"/>
    <property type="evidence" value="ECO:0007669"/>
    <property type="project" value="TreeGrafter"/>
</dbReference>
<gene>
    <name evidence="7" type="ORF">D0868_08483</name>
    <name evidence="6" type="ORF">D0869_10541</name>
</gene>
<dbReference type="Gene3D" id="2.40.50.140">
    <property type="entry name" value="Nucleic acid-binding proteins"/>
    <property type="match status" value="1"/>
</dbReference>
<feature type="domain" description="Large ribosomal subunit protein uL2 C-terminal" evidence="4">
    <location>
        <begin position="74"/>
        <end position="209"/>
    </location>
</feature>
<protein>
    <submittedName>
        <fullName evidence="7">Uncharacterized protein</fullName>
    </submittedName>
</protein>
<dbReference type="Proteomes" id="UP000282582">
    <property type="component" value="Unassembled WGS sequence"/>
</dbReference>
<dbReference type="InterPro" id="IPR012340">
    <property type="entry name" value="NA-bd_OB-fold"/>
</dbReference>
<accession>A0A3M6YEH0</accession>
<evidence type="ECO:0000313" key="7">
    <source>
        <dbReference type="EMBL" id="RMY01450.1"/>
    </source>
</evidence>
<dbReference type="SUPFAM" id="SSF50104">
    <property type="entry name" value="Translation proteins SH3-like domain"/>
    <property type="match status" value="1"/>
</dbReference>
<keyword evidence="2" id="KW-0689">Ribosomal protein</keyword>
<comment type="caution">
    <text evidence="7">The sequence shown here is derived from an EMBL/GenBank/DDBJ whole genome shotgun (WGS) entry which is preliminary data.</text>
</comment>
<dbReference type="SMART" id="SM01383">
    <property type="entry name" value="Ribosomal_L2"/>
    <property type="match status" value="1"/>
</dbReference>
<dbReference type="FunFam" id="2.40.50.140:FF:000020">
    <property type="entry name" value="60S ribosomal protein L2"/>
    <property type="match status" value="1"/>
</dbReference>
<dbReference type="InterPro" id="IPR014726">
    <property type="entry name" value="Ribosomal_uL2_dom3"/>
</dbReference>
<reference evidence="8 9" key="1">
    <citation type="journal article" date="2018" name="BMC Genomics">
        <title>Genomic evidence for intraspecific hybridization in a clonal and extremely halotolerant yeast.</title>
        <authorList>
            <person name="Gostincar C."/>
            <person name="Stajich J.E."/>
            <person name="Zupancic J."/>
            <person name="Zalar P."/>
            <person name="Gunde-Cimerman N."/>
        </authorList>
    </citation>
    <scope>NUCLEOTIDE SEQUENCE [LARGE SCALE GENOMIC DNA]</scope>
    <source>
        <strain evidence="7 9">EXF-6654</strain>
        <strain evidence="6 8">EXF-6656</strain>
    </source>
</reference>
<dbReference type="InterPro" id="IPR022671">
    <property type="entry name" value="Ribosomal_uL2_CS"/>
</dbReference>
<dbReference type="InterPro" id="IPR022669">
    <property type="entry name" value="Ribosomal_uL2_C"/>
</dbReference>
<dbReference type="VEuPathDB" id="FungiDB:BTJ68_07615"/>
<sequence>NKAPAKLRTYDYAERHGYIRGVVREIVHDAGRGAPLAKVMFRDPYRYKQHIETFIANEGMYTGQFVYAGKNSTLNIGNILPLGSVPEGTVVSNVEEKIGDRGALGRTSGNYVTVIGHNPDEGKTRIKLPSGAKKVVKSSVRGMIGIVAGGGRTDKPMLKASRAKHKFAVKRNSWPKTRGVAMNPVDHPHGGGNHQHIGKASTISREAAQGQKAGLIAARRTGLLRGTQKTKD</sequence>
<evidence type="ECO:0000256" key="3">
    <source>
        <dbReference type="ARBA" id="ARBA00023274"/>
    </source>
</evidence>